<keyword evidence="6" id="KW-0560">Oxidoreductase</keyword>
<comment type="caution">
    <text evidence="8">The sequence shown here is derived from an EMBL/GenBank/DDBJ whole genome shotgun (WGS) entry which is preliminary data.</text>
</comment>
<dbReference type="GO" id="GO:0004497">
    <property type="term" value="F:monooxygenase activity"/>
    <property type="evidence" value="ECO:0007669"/>
    <property type="project" value="UniProtKB-KW"/>
</dbReference>
<dbReference type="EMBL" id="BQXU01000053">
    <property type="protein sequence ID" value="GKT51759.1"/>
    <property type="molecule type" value="Genomic_DNA"/>
</dbReference>
<keyword evidence="9" id="KW-1185">Reference proteome</keyword>
<accession>A0AA37PGJ6</accession>
<gene>
    <name evidence="8" type="ORF">ColSpa_11940</name>
</gene>
<evidence type="ECO:0000256" key="6">
    <source>
        <dbReference type="ARBA" id="ARBA00023002"/>
    </source>
</evidence>
<proteinExistence type="inferred from homology"/>
<dbReference type="PANTHER" id="PTHR47178">
    <property type="entry name" value="MONOOXYGENASE, FAD-BINDING"/>
    <property type="match status" value="1"/>
</dbReference>
<comment type="similarity">
    <text evidence="3">Belongs to the paxM FAD-dependent monooxygenase family.</text>
</comment>
<evidence type="ECO:0000256" key="3">
    <source>
        <dbReference type="ARBA" id="ARBA00007992"/>
    </source>
</evidence>
<evidence type="ECO:0000313" key="9">
    <source>
        <dbReference type="Proteomes" id="UP001055115"/>
    </source>
</evidence>
<dbReference type="AlphaFoldDB" id="A0AA37PGJ6"/>
<dbReference type="GeneID" id="73332742"/>
<dbReference type="PANTHER" id="PTHR47178:SF4">
    <property type="entry name" value="FAD-DEPENDENT MONOOXYGENASE APTC"/>
    <property type="match status" value="1"/>
</dbReference>
<sequence length="126" mass="13669">MGNEEIDLDWRYSRAQQGEKGPLWMTDQSGIIKVPQHLLKKIRAKDLAPPFSALVDVDAIKKDKVHNCLIWAVQATRGDLDEAAQTGVVFVVDAVHAMPIFGGEGGNHAILDGVELAVSPVDGKVE</sequence>
<keyword evidence="4" id="KW-0285">Flavoprotein</keyword>
<dbReference type="Gene3D" id="3.50.50.60">
    <property type="entry name" value="FAD/NAD(P)-binding domain"/>
    <property type="match status" value="1"/>
</dbReference>
<dbReference type="Proteomes" id="UP001055115">
    <property type="component" value="Unassembled WGS sequence"/>
</dbReference>
<keyword evidence="5" id="KW-0274">FAD</keyword>
<evidence type="ECO:0000256" key="2">
    <source>
        <dbReference type="ARBA" id="ARBA00005179"/>
    </source>
</evidence>
<name>A0AA37PGJ6_9PEZI</name>
<organism evidence="8 9">
    <name type="scientific">Colletotrichum spaethianum</name>
    <dbReference type="NCBI Taxonomy" id="700344"/>
    <lineage>
        <taxon>Eukaryota</taxon>
        <taxon>Fungi</taxon>
        <taxon>Dikarya</taxon>
        <taxon>Ascomycota</taxon>
        <taxon>Pezizomycotina</taxon>
        <taxon>Sordariomycetes</taxon>
        <taxon>Hypocreomycetidae</taxon>
        <taxon>Glomerellales</taxon>
        <taxon>Glomerellaceae</taxon>
        <taxon>Colletotrichum</taxon>
        <taxon>Colletotrichum spaethianum species complex</taxon>
    </lineage>
</organism>
<dbReference type="RefSeq" id="XP_049134109.1">
    <property type="nucleotide sequence ID" value="XM_049278152.1"/>
</dbReference>
<evidence type="ECO:0000256" key="1">
    <source>
        <dbReference type="ARBA" id="ARBA00001974"/>
    </source>
</evidence>
<evidence type="ECO:0000313" key="8">
    <source>
        <dbReference type="EMBL" id="GKT51759.1"/>
    </source>
</evidence>
<evidence type="ECO:0000256" key="4">
    <source>
        <dbReference type="ARBA" id="ARBA00022630"/>
    </source>
</evidence>
<dbReference type="InterPro" id="IPR036188">
    <property type="entry name" value="FAD/NAD-bd_sf"/>
</dbReference>
<comment type="cofactor">
    <cofactor evidence="1">
        <name>FAD</name>
        <dbReference type="ChEBI" id="CHEBI:57692"/>
    </cofactor>
</comment>
<comment type="pathway">
    <text evidence="2">Secondary metabolite biosynthesis.</text>
</comment>
<evidence type="ECO:0000256" key="7">
    <source>
        <dbReference type="ARBA" id="ARBA00023033"/>
    </source>
</evidence>
<keyword evidence="7 8" id="KW-0503">Monooxygenase</keyword>
<reference evidence="8 9" key="1">
    <citation type="submission" date="2022-03" db="EMBL/GenBank/DDBJ databases">
        <title>Genome data of Colletotrichum spp.</title>
        <authorList>
            <person name="Utami Y.D."/>
            <person name="Hiruma K."/>
        </authorList>
    </citation>
    <scope>NUCLEOTIDE SEQUENCE [LARGE SCALE GENOMIC DNA]</scope>
    <source>
        <strain evidence="8 9">MAFF 239500</strain>
    </source>
</reference>
<protein>
    <submittedName>
        <fullName evidence="8">FAD-dependent monooxygenase aptC</fullName>
    </submittedName>
</protein>
<evidence type="ECO:0000256" key="5">
    <source>
        <dbReference type="ARBA" id="ARBA00022827"/>
    </source>
</evidence>